<protein>
    <submittedName>
        <fullName evidence="2">Uncharacterized protein</fullName>
    </submittedName>
</protein>
<gene>
    <name evidence="2" type="ORF">BKN37_06375</name>
    <name evidence="3" type="ORF">C1Y40_03006</name>
</gene>
<evidence type="ECO:0000313" key="4">
    <source>
        <dbReference type="Proteomes" id="UP000179734"/>
    </source>
</evidence>
<dbReference type="RefSeq" id="WP_071023472.1">
    <property type="nucleotide sequence ID" value="NZ_MLQM01000020.1"/>
</dbReference>
<proteinExistence type="predicted"/>
<evidence type="ECO:0000313" key="3">
    <source>
        <dbReference type="EMBL" id="PQM46836.1"/>
    </source>
</evidence>
<sequence>MAYDIHIKTADGGVAYLNAFSYGLKDGMILWVQAGDDLDHADTIHFAPGYWQQYVVDPHSADPLDLGLDAEDDEYEDDDDYEPDEDYEDDEDEGE</sequence>
<dbReference type="EMBL" id="PPEA01000430">
    <property type="protein sequence ID" value="PQM46836.1"/>
    <property type="molecule type" value="Genomic_DNA"/>
</dbReference>
<feature type="compositionally biased region" description="Acidic residues" evidence="1">
    <location>
        <begin position="68"/>
        <end position="95"/>
    </location>
</feature>
<reference evidence="3 5" key="2">
    <citation type="journal article" date="2017" name="Int. J. Syst. Evol. Microbiol.">
        <title>Mycobacterium talmoniae sp. nov., a slowly growing mycobacterium isolated from human respiratory samples.</title>
        <authorList>
            <person name="Davidson R.M."/>
            <person name="DeGroote M.A."/>
            <person name="Marola J.L."/>
            <person name="Buss S."/>
            <person name="Jones V."/>
            <person name="McNeil M.R."/>
            <person name="Freifeld A.G."/>
            <person name="Elaine Epperson L."/>
            <person name="Hasan N.A."/>
            <person name="Jackson M."/>
            <person name="Iwen P.C."/>
            <person name="Salfinger M."/>
            <person name="Strong M."/>
        </authorList>
    </citation>
    <scope>NUCLEOTIDE SEQUENCE [LARGE SCALE GENOMIC DNA]</scope>
    <source>
        <strain evidence="3 5">ATCC BAA-2683</strain>
    </source>
</reference>
<evidence type="ECO:0000256" key="1">
    <source>
        <dbReference type="SAM" id="MobiDB-lite"/>
    </source>
</evidence>
<dbReference type="Proteomes" id="UP000179734">
    <property type="component" value="Unassembled WGS sequence"/>
</dbReference>
<dbReference type="EMBL" id="MLQM01000020">
    <property type="protein sequence ID" value="OHV05281.1"/>
    <property type="molecule type" value="Genomic_DNA"/>
</dbReference>
<keyword evidence="4" id="KW-1185">Reference proteome</keyword>
<feature type="region of interest" description="Disordered" evidence="1">
    <location>
        <begin position="61"/>
        <end position="95"/>
    </location>
</feature>
<name>A0A1S1NHL1_9MYCO</name>
<dbReference type="AlphaFoldDB" id="A0A1S1NHL1"/>
<comment type="caution">
    <text evidence="2">The sequence shown here is derived from an EMBL/GenBank/DDBJ whole genome shotgun (WGS) entry which is preliminary data.</text>
</comment>
<evidence type="ECO:0000313" key="5">
    <source>
        <dbReference type="Proteomes" id="UP000238296"/>
    </source>
</evidence>
<reference evidence="3" key="3">
    <citation type="submission" date="2018-01" db="EMBL/GenBank/DDBJ databases">
        <authorList>
            <person name="Gaut B.S."/>
            <person name="Morton B.R."/>
            <person name="Clegg M.T."/>
            <person name="Duvall M.R."/>
        </authorList>
    </citation>
    <scope>NUCLEOTIDE SEQUENCE</scope>
    <source>
        <strain evidence="3">ATCC BAA-2683</strain>
    </source>
</reference>
<organism evidence="2 4">
    <name type="scientific">Mycobacterium talmoniae</name>
    <dbReference type="NCBI Taxonomy" id="1858794"/>
    <lineage>
        <taxon>Bacteria</taxon>
        <taxon>Bacillati</taxon>
        <taxon>Actinomycetota</taxon>
        <taxon>Actinomycetes</taxon>
        <taxon>Mycobacteriales</taxon>
        <taxon>Mycobacteriaceae</taxon>
        <taxon>Mycobacterium</taxon>
    </lineage>
</organism>
<dbReference type="Proteomes" id="UP000238296">
    <property type="component" value="Unassembled WGS sequence"/>
</dbReference>
<reference evidence="2 4" key="1">
    <citation type="submission" date="2016-10" db="EMBL/GenBank/DDBJ databases">
        <title>Genome sequence of Mycobacterium talmonii.</title>
        <authorList>
            <person name="Greninger A.L."/>
            <person name="Elliott B."/>
            <person name="Vasireddy S."/>
            <person name="Vasireddy R."/>
        </authorList>
    </citation>
    <scope>NUCLEOTIDE SEQUENCE [LARGE SCALE GENOMIC DNA]</scope>
    <source>
        <strain evidence="2">MO-5499</strain>
        <strain evidence="4">NE-TNMC-100812</strain>
    </source>
</reference>
<accession>A0A1S1NHL1</accession>
<evidence type="ECO:0000313" key="2">
    <source>
        <dbReference type="EMBL" id="OHV05281.1"/>
    </source>
</evidence>